<name>A0AAV1QLM7_9ROSI</name>
<dbReference type="InterPro" id="IPR013155">
    <property type="entry name" value="M/V/L/I-tRNA-synth_anticd-bd"/>
</dbReference>
<dbReference type="InterPro" id="IPR002300">
    <property type="entry name" value="aa-tRNA-synth_Ia"/>
</dbReference>
<dbReference type="Pfam" id="PF19302">
    <property type="entry name" value="DUF5915"/>
    <property type="match status" value="1"/>
</dbReference>
<dbReference type="InterPro" id="IPR001412">
    <property type="entry name" value="aa-tRNA-synth_I_CS"/>
</dbReference>
<dbReference type="PROSITE" id="PS00178">
    <property type="entry name" value="AA_TRNA_LIGASE_I"/>
    <property type="match status" value="1"/>
</dbReference>
<dbReference type="PANTHER" id="PTHR42780">
    <property type="entry name" value="SOLEUCYL-TRNA SYNTHETASE"/>
    <property type="match status" value="1"/>
</dbReference>
<dbReference type="InterPro" id="IPR002301">
    <property type="entry name" value="Ile-tRNA-ligase"/>
</dbReference>
<comment type="caution">
    <text evidence="14">The sequence shown here is derived from an EMBL/GenBank/DDBJ whole genome shotgun (WGS) entry which is preliminary data.</text>
</comment>
<feature type="region of interest" description="Disordered" evidence="11">
    <location>
        <begin position="275"/>
        <end position="295"/>
    </location>
</feature>
<dbReference type="Gene3D" id="1.10.730.10">
    <property type="entry name" value="Isoleucyl-tRNA Synthetase, Domain 1"/>
    <property type="match status" value="1"/>
</dbReference>
<evidence type="ECO:0000256" key="6">
    <source>
        <dbReference type="ARBA" id="ARBA00022917"/>
    </source>
</evidence>
<evidence type="ECO:0000256" key="5">
    <source>
        <dbReference type="ARBA" id="ARBA00022840"/>
    </source>
</evidence>
<dbReference type="PRINTS" id="PR00984">
    <property type="entry name" value="TRNASYNTHILE"/>
</dbReference>
<dbReference type="EMBL" id="CAWUPB010000027">
    <property type="protein sequence ID" value="CAK7322586.1"/>
    <property type="molecule type" value="Genomic_DNA"/>
</dbReference>
<dbReference type="InterPro" id="IPR009080">
    <property type="entry name" value="tRNAsynth_Ia_anticodon-bd"/>
</dbReference>
<sequence>MEEVCEGKDFSFPTQEEKILSFWSEIKAFETQLERTKDLPEYIFYDGPPFATGLPHYGHILAGTIKDIVTRYQTMTGHHVTRRFGWDCHGLPVENEIDKKLGIKRRDEVLKMGIDKYNEECRGIVTRYVEEWEKVVVRVGRWIDFKNDYKTMDLKFMESVWWVFAKLFEKGLVYKGFKVMPYSTGCKTVLSNFEVQQNYKDVPDPEITVTFPIVDDPHNAAFVAWTTTPWTLPSNLALCVNGNFDYIKVRNKYTGKVYVIAECRLSALPIEKPKSTANGSAGASKTSNSKTKSGKAENLMDSYDLLEKVKGSELVNKKYEPLFNYFMEFSDTAFRVVADDYVTDDSGTGIVHSAPAFGEDDYRICIANQILSKENLIVAVDDDGCFIEKVTDFSGRYVKDADKDIIEAVKAKGRLVKSGSFMHSYPFCWRSDTPLIYRAVPSWFIRVEQLKEQLLESNKQTYWVPDYVKEKRFHNWLENARDWAVSRSRFWGTPLPVWMSDDGEQFIVMDSIAKLEKLSGVKVFDLHRHNIDNITIPSSRGPEFGVLRRVEDVFDCWFESGSMPYAYIHYPFENVELFEKNFPGHFVAEGLDQTRGWFYTLMVLSTALFGKPAFRNLICNGLVLAEDGKKMSKSLKNYPSPMEVIDDYGADALRLYLINSPVVRAETLRFKKEGVFSVVKDVFLPWYNAYRFLVQNAKRLEIEGFAPFTPIDSATLQGSSNVLDQWINSATQSLVHFVHQEMNAYRLYTVVPYLLKFLDNLTNIYVRFNRKRLKGRTGEEDCRTALSTLYNVEEFLFVLVVSLSGSAYFMSDTLHVLNNFAFKVLLMSCKVMAPFTPFFSEGLYQNMRRVCTRSEESIHYCSFPQVEGERDERIEQSVARMMTIIDLARNIRERHNKPLKSPLREMIVVHTDVDFLDDIAGKLKEYVLEELNVRSLVPCNDTLKYASLRAEPEFSVLGKRLGKSMGVVAKEVKAMSQKNILEFEKAGEVTISSHCLKLSDIKVVREFKRPDGLTDGEVDAAGDGDVLVILDLRLDESLYEAGVARERKLLCGLTLVKGCVMLDEWAVCQLQVVNRIQKSRKKIGLEPTDAVEVYFESLDEDKSISQRVLNSQELYIRDAIGSPLLSSTLMPPHAVITFEFTLLHCKILFTAGARQLVMDLLLPRLAEVVALVFTCLSSGTLFSPGITYGVRLPLTYWLNNSKAFARQTRNYFKGRCRMPLLIIFVILGEETFHDISKLSFTIYLARPALVFQSDAILSLYGVVSGNTKSAHGLETYLLSRDHSNLKSEFQLGDGKITVDFIEGLPAVNVILGELVFLSVGDSILRTKSG</sequence>
<dbReference type="GO" id="GO:0000049">
    <property type="term" value="F:tRNA binding"/>
    <property type="evidence" value="ECO:0007669"/>
    <property type="project" value="InterPro"/>
</dbReference>
<dbReference type="InterPro" id="IPR023586">
    <property type="entry name" value="Ile-tRNA-ligase_type2"/>
</dbReference>
<evidence type="ECO:0000313" key="15">
    <source>
        <dbReference type="Proteomes" id="UP001314170"/>
    </source>
</evidence>
<keyword evidence="3 10" id="KW-0436">Ligase</keyword>
<dbReference type="CDD" id="cd07961">
    <property type="entry name" value="Anticodon_Ia_Ile_ABEc"/>
    <property type="match status" value="1"/>
</dbReference>
<evidence type="ECO:0000259" key="12">
    <source>
        <dbReference type="Pfam" id="PF00133"/>
    </source>
</evidence>
<dbReference type="SUPFAM" id="SSF47323">
    <property type="entry name" value="Anticodon-binding domain of a subclass of class I aminoacyl-tRNA synthetases"/>
    <property type="match status" value="2"/>
</dbReference>
<proteinExistence type="inferred from homology"/>
<dbReference type="GO" id="GO:0005524">
    <property type="term" value="F:ATP binding"/>
    <property type="evidence" value="ECO:0007669"/>
    <property type="project" value="UniProtKB-KW"/>
</dbReference>
<accession>A0AAV1QLM7</accession>
<dbReference type="GO" id="GO:0004822">
    <property type="term" value="F:isoleucine-tRNA ligase activity"/>
    <property type="evidence" value="ECO:0007669"/>
    <property type="project" value="UniProtKB-EC"/>
</dbReference>
<dbReference type="InterPro" id="IPR033709">
    <property type="entry name" value="Anticodon_Ile_ABEc"/>
</dbReference>
<dbReference type="Pfam" id="PF08264">
    <property type="entry name" value="Anticodon_1"/>
    <property type="match status" value="2"/>
</dbReference>
<dbReference type="Gene3D" id="3.40.50.620">
    <property type="entry name" value="HUPs"/>
    <property type="match status" value="2"/>
</dbReference>
<evidence type="ECO:0000256" key="3">
    <source>
        <dbReference type="ARBA" id="ARBA00022598"/>
    </source>
</evidence>
<evidence type="ECO:0000256" key="7">
    <source>
        <dbReference type="ARBA" id="ARBA00023146"/>
    </source>
</evidence>
<dbReference type="NCBIfam" id="TIGR00392">
    <property type="entry name" value="ileS"/>
    <property type="match status" value="1"/>
</dbReference>
<evidence type="ECO:0000256" key="11">
    <source>
        <dbReference type="SAM" id="MobiDB-lite"/>
    </source>
</evidence>
<dbReference type="InterPro" id="IPR009008">
    <property type="entry name" value="Val/Leu/Ile-tRNA-synth_edit"/>
</dbReference>
<dbReference type="GO" id="GO:0009791">
    <property type="term" value="P:post-embryonic development"/>
    <property type="evidence" value="ECO:0007669"/>
    <property type="project" value="UniProtKB-ARBA"/>
</dbReference>
<evidence type="ECO:0000259" key="13">
    <source>
        <dbReference type="Pfam" id="PF08264"/>
    </source>
</evidence>
<dbReference type="Proteomes" id="UP001314170">
    <property type="component" value="Unassembled WGS sequence"/>
</dbReference>
<evidence type="ECO:0000256" key="1">
    <source>
        <dbReference type="ARBA" id="ARBA00005594"/>
    </source>
</evidence>
<comment type="catalytic activity">
    <reaction evidence="9">
        <text>tRNA(Ile) + L-isoleucine + ATP = L-isoleucyl-tRNA(Ile) + AMP + diphosphate</text>
        <dbReference type="Rhea" id="RHEA:11060"/>
        <dbReference type="Rhea" id="RHEA-COMP:9666"/>
        <dbReference type="Rhea" id="RHEA-COMP:9695"/>
        <dbReference type="ChEBI" id="CHEBI:30616"/>
        <dbReference type="ChEBI" id="CHEBI:33019"/>
        <dbReference type="ChEBI" id="CHEBI:58045"/>
        <dbReference type="ChEBI" id="CHEBI:78442"/>
        <dbReference type="ChEBI" id="CHEBI:78528"/>
        <dbReference type="ChEBI" id="CHEBI:456215"/>
        <dbReference type="EC" id="6.1.1.5"/>
    </reaction>
</comment>
<feature type="domain" description="Methionyl/Valyl/Leucyl/Isoleucyl-tRNA synthetase anticodon-binding" evidence="13">
    <location>
        <begin position="819"/>
        <end position="906"/>
    </location>
</feature>
<dbReference type="EC" id="6.1.1.5" evidence="2"/>
<dbReference type="InterPro" id="IPR014729">
    <property type="entry name" value="Rossmann-like_a/b/a_fold"/>
</dbReference>
<feature type="domain" description="Aminoacyl-tRNA synthetase class Ia" evidence="12">
    <location>
        <begin position="19"/>
        <end position="668"/>
    </location>
</feature>
<reference evidence="14 15" key="1">
    <citation type="submission" date="2024-01" db="EMBL/GenBank/DDBJ databases">
        <authorList>
            <person name="Waweru B."/>
        </authorList>
    </citation>
    <scope>NUCLEOTIDE SEQUENCE [LARGE SCALE GENOMIC DNA]</scope>
</reference>
<gene>
    <name evidence="14" type="ORF">DCAF_LOCUS196</name>
</gene>
<dbReference type="GO" id="GO:0006428">
    <property type="term" value="P:isoleucyl-tRNA aminoacylation"/>
    <property type="evidence" value="ECO:0007669"/>
    <property type="project" value="InterPro"/>
</dbReference>
<dbReference type="GO" id="GO:0048608">
    <property type="term" value="P:reproductive structure development"/>
    <property type="evidence" value="ECO:0007669"/>
    <property type="project" value="UniProtKB-ARBA"/>
</dbReference>
<dbReference type="FunFam" id="3.40.50.620:FF:000023">
    <property type="entry name" value="Isoleucyl-tRNA synthetase,cytoplasmic"/>
    <property type="match status" value="1"/>
</dbReference>
<dbReference type="SUPFAM" id="SSF50677">
    <property type="entry name" value="ValRS/IleRS/LeuRS editing domain"/>
    <property type="match status" value="1"/>
</dbReference>
<organism evidence="14 15">
    <name type="scientific">Dovyalis caffra</name>
    <dbReference type="NCBI Taxonomy" id="77055"/>
    <lineage>
        <taxon>Eukaryota</taxon>
        <taxon>Viridiplantae</taxon>
        <taxon>Streptophyta</taxon>
        <taxon>Embryophyta</taxon>
        <taxon>Tracheophyta</taxon>
        <taxon>Spermatophyta</taxon>
        <taxon>Magnoliopsida</taxon>
        <taxon>eudicotyledons</taxon>
        <taxon>Gunneridae</taxon>
        <taxon>Pentapetalae</taxon>
        <taxon>rosids</taxon>
        <taxon>fabids</taxon>
        <taxon>Malpighiales</taxon>
        <taxon>Salicaceae</taxon>
        <taxon>Flacourtieae</taxon>
        <taxon>Dovyalis</taxon>
    </lineage>
</organism>
<evidence type="ECO:0000256" key="10">
    <source>
        <dbReference type="RuleBase" id="RU363035"/>
    </source>
</evidence>
<dbReference type="PANTHER" id="PTHR42780:SF1">
    <property type="entry name" value="ISOLEUCINE--TRNA LIGASE, CYTOPLASMIC"/>
    <property type="match status" value="1"/>
</dbReference>
<keyword evidence="15" id="KW-1185">Reference proteome</keyword>
<dbReference type="Pfam" id="PF00133">
    <property type="entry name" value="tRNA-synt_1"/>
    <property type="match status" value="1"/>
</dbReference>
<keyword evidence="6 10" id="KW-0648">Protein biosynthesis</keyword>
<keyword evidence="7 10" id="KW-0030">Aminoacyl-tRNA synthetase</keyword>
<keyword evidence="4 10" id="KW-0547">Nucleotide-binding</keyword>
<dbReference type="SUPFAM" id="SSF52374">
    <property type="entry name" value="Nucleotidylyl transferase"/>
    <property type="match status" value="1"/>
</dbReference>
<evidence type="ECO:0000256" key="9">
    <source>
        <dbReference type="ARBA" id="ARBA00048359"/>
    </source>
</evidence>
<comment type="similarity">
    <text evidence="1 10">Belongs to the class-I aminoacyl-tRNA synthetase family.</text>
</comment>
<feature type="compositionally biased region" description="Low complexity" evidence="11">
    <location>
        <begin position="275"/>
        <end position="291"/>
    </location>
</feature>
<evidence type="ECO:0000256" key="8">
    <source>
        <dbReference type="ARBA" id="ARBA00032665"/>
    </source>
</evidence>
<dbReference type="FunFam" id="3.40.50.620:FF:000105">
    <property type="entry name" value="Isoleucine--tRNA ligase cytoplasmic"/>
    <property type="match status" value="1"/>
</dbReference>
<evidence type="ECO:0000256" key="2">
    <source>
        <dbReference type="ARBA" id="ARBA00013165"/>
    </source>
</evidence>
<keyword evidence="5 10" id="KW-0067">ATP-binding</keyword>
<dbReference type="CDD" id="cd00818">
    <property type="entry name" value="IleRS_core"/>
    <property type="match status" value="1"/>
</dbReference>
<feature type="domain" description="Methionyl/Valyl/Leucyl/Isoleucyl-tRNA synthetase anticodon-binding" evidence="13">
    <location>
        <begin position="724"/>
        <end position="794"/>
    </location>
</feature>
<evidence type="ECO:0000313" key="14">
    <source>
        <dbReference type="EMBL" id="CAK7322586.1"/>
    </source>
</evidence>
<evidence type="ECO:0000256" key="4">
    <source>
        <dbReference type="ARBA" id="ARBA00022741"/>
    </source>
</evidence>
<dbReference type="GO" id="GO:0002161">
    <property type="term" value="F:aminoacyl-tRNA deacylase activity"/>
    <property type="evidence" value="ECO:0007669"/>
    <property type="project" value="InterPro"/>
</dbReference>
<protein>
    <recommendedName>
        <fullName evidence="2">isoleucine--tRNA ligase</fullName>
        <ecNumber evidence="2">6.1.1.5</ecNumber>
    </recommendedName>
    <alternativeName>
        <fullName evidence="8">Isoleucyl-tRNA synthetase</fullName>
    </alternativeName>
</protein>